<reference evidence="1" key="1">
    <citation type="submission" date="2022-06" db="EMBL/GenBank/DDBJ databases">
        <title>The First Complete Genome of the Simian Malaria Parasite Plasmodium brasilianum.</title>
        <authorList>
            <person name="Bajic M."/>
            <person name="Ravishankar S."/>
        </authorList>
    </citation>
    <scope>NUCLEOTIDE SEQUENCE</scope>
    <source>
        <strain evidence="1">Bolivian I</strain>
    </source>
</reference>
<organism evidence="1 2">
    <name type="scientific">Plasmodium brasilianum</name>
    <dbReference type="NCBI Taxonomy" id="5824"/>
    <lineage>
        <taxon>Eukaryota</taxon>
        <taxon>Sar</taxon>
        <taxon>Alveolata</taxon>
        <taxon>Apicomplexa</taxon>
        <taxon>Aconoidasida</taxon>
        <taxon>Haemosporida</taxon>
        <taxon>Plasmodiidae</taxon>
        <taxon>Plasmodium</taxon>
        <taxon>Plasmodium (Plasmodium)</taxon>
    </lineage>
</organism>
<name>A0ACB9Y5X0_PLABR</name>
<accession>A0ACB9Y5X0</accession>
<proteinExistence type="predicted"/>
<dbReference type="Proteomes" id="UP001056978">
    <property type="component" value="Chromosome 13"/>
</dbReference>
<keyword evidence="2" id="KW-1185">Reference proteome</keyword>
<evidence type="ECO:0000313" key="2">
    <source>
        <dbReference type="Proteomes" id="UP001056978"/>
    </source>
</evidence>
<dbReference type="EMBL" id="CM043781">
    <property type="protein sequence ID" value="KAI4835946.1"/>
    <property type="molecule type" value="Genomic_DNA"/>
</dbReference>
<sequence>MTLKKKLMFNCLSKKKVILINNIKKNSLIFLNRNYVNNLIYTKEDDIYKINGLLEYNLSSNNKNRNDNLYDGNSIISNSNYENDNSLGNSEKDNRLVNCVYNYPNDERLDIYGKINEKFLSSDFELQLYKNGCKIPIYWIKKLEKLKNINAINCLEYLKDDNLLYFDNYKNKGLLKFLNDEKRKYNNCIILSRVGDFYETYGLDSIFLIEFLNIKKMNNKLSCGFIKSSINKALHILTNNNLNVCIYEELNEKSLKMKKRYLSQIVTPELPIYLNNIQYCSSTNEDISNKEEGEDENKNSNAFFNSCDIDDYFVIKEIICIYIESKNIFSLSKINLSLKTISIYDQITFDVLNIYLKNTNFLKVYIHQHNNTSFTKKIIQLFRIENYYLFNNFSNSLQFHMFILEKLKEQINIRGLFRLIKNKNVFQVETASSMVGRKASIDVSTNQEKGGRVADMENFSSAANRENVDRRRDELEENYKLENNFDYAFYSYCTPLNIFTSYNMGIYKQNNYYENRNNYLFYNIIDVNNSDSNSINIAESLDFFKNLFLFYPTFEITKHIRYINEYIRKNLENLIVPNVRPFRNNIVITLLSNLKADHHVLKKIYTNIEGVLKCINNYDFSLLTSIFHVLNHQNSFKLNILKFYGLLTNIREILQTNLEMCPCKFSYSSDIRAFNEFVYYHENEVYNILNEKLLTGENKDIERNRRELLEAVLSNYGEYDENKKSYNLDLLNKLLKFDNTNDIIGIKKKKINNEKILNFFHPLNKKSDVMKNIFVTENVQNKVKHYISSIDRKKKKINELIRRINGQLSSSVHILSFVSNFLQILQALWNHTSNSIKRGWNLPVCKHLVVTYEQKSFKNIDEKLLYIQQLMYNENENISNKRNTDGKSEYLSSSRQVEKNSSNSISHEDFIKLTEEDEKNILENVDKDSVEEIKKIYKEKFYANDSLTYILGAKPYNLNKQNLVKYDIFFKKRNFILLTGKNMSGKTTLSFTILCILFLANLGMYAPCDEKSIISKFREFYSLKNVNYQEQIENMSLFREQAYYINSIIEEIKENYCIDNKHLRNNEIFILFDEPCIATTPVDNAIIISAISDYLKEYCGIIITHNYDLLKKICQSKNIIFKRINENINYLKRQEGERAAKLERGICKNSEALETCRHTNIDSKVLELLNAYEKRYKFIHNLSNLLYYKFLDYLKNTKDKKKTLNNFFENFVNYGYDKSNSVEEQCMHVAAGHAAQDDGDNFELMQNEDMREIMKEYSLEGDILNKEGDVIKKKNYIRKNSKEKTNVSNLKNYDMEVSRNDDACQLRKDRTNAVLGEAVPEYYENCENHEKELNIAIEKIERAANRKVVKIGMNEDIPISFKNKSIVYILCIFAKNKNKPYFYIGISDNISERIKCHTRNLLNSKNLLKNEKRNNILNYKYDMNVFYTLIFQVDNKMLASKYEKELSDLLKRNYDIISK</sequence>
<evidence type="ECO:0000313" key="1">
    <source>
        <dbReference type="EMBL" id="KAI4835946.1"/>
    </source>
</evidence>
<gene>
    <name evidence="1" type="ORF">MKS88_005165</name>
</gene>
<protein>
    <submittedName>
        <fullName evidence="1">DNA mismatch repair protein</fullName>
    </submittedName>
</protein>
<comment type="caution">
    <text evidence="1">The sequence shown here is derived from an EMBL/GenBank/DDBJ whole genome shotgun (WGS) entry which is preliminary data.</text>
</comment>